<reference evidence="1 2" key="1">
    <citation type="journal article" date="2010" name="Stand. Genomic Sci.">
        <title>Complete genome sequence of Haloterrigena turkmenica type strain (4k).</title>
        <authorList>
            <person name="Saunders E."/>
            <person name="Tindall B.J."/>
            <person name="Fahnrich R."/>
            <person name="Lapidus A."/>
            <person name="Copeland A."/>
            <person name="Del Rio T.G."/>
            <person name="Lucas S."/>
            <person name="Chen F."/>
            <person name="Tice H."/>
            <person name="Cheng J.F."/>
            <person name="Han C."/>
            <person name="Detter J.C."/>
            <person name="Bruce D."/>
            <person name="Goodwin L."/>
            <person name="Chain P."/>
            <person name="Pitluck S."/>
            <person name="Pati A."/>
            <person name="Ivanova N."/>
            <person name="Mavromatis K."/>
            <person name="Chen A."/>
            <person name="Palaniappan K."/>
            <person name="Land M."/>
            <person name="Hauser L."/>
            <person name="Chang Y.J."/>
            <person name="Jeffries C.D."/>
            <person name="Brettin T."/>
            <person name="Rohde M."/>
            <person name="Goker M."/>
            <person name="Bristow J."/>
            <person name="Eisen J.A."/>
            <person name="Markowitz V."/>
            <person name="Hugenholtz P."/>
            <person name="Klenk H.P."/>
            <person name="Kyrpides N.C."/>
        </authorList>
    </citation>
    <scope>NUCLEOTIDE SEQUENCE [LARGE SCALE GENOMIC DNA]</scope>
    <source>
        <strain evidence="2">ATCC 51198 / DSM 5511 / JCM 9101 / NCIMB 13204 / VKM B-1734 / 4k</strain>
    </source>
</reference>
<accession>D2S2H2</accession>
<protein>
    <recommendedName>
        <fullName evidence="3">PIN domain-containing protein</fullName>
    </recommendedName>
</protein>
<dbReference type="GeneID" id="58789293"/>
<gene>
    <name evidence="1" type="ordered locus">Htur_4799</name>
</gene>
<dbReference type="Proteomes" id="UP000001903">
    <property type="component" value="Plasmid pHTUR03"/>
</dbReference>
<dbReference type="OrthoDB" id="147588at2157"/>
<organism evidence="1 2">
    <name type="scientific">Haloterrigena turkmenica (strain ATCC 51198 / DSM 5511 / JCM 9101 / NCIMB 13204 / VKM B-1734 / 4k)</name>
    <name type="common">Halococcus turkmenicus</name>
    <dbReference type="NCBI Taxonomy" id="543526"/>
    <lineage>
        <taxon>Archaea</taxon>
        <taxon>Methanobacteriati</taxon>
        <taxon>Methanobacteriota</taxon>
        <taxon>Stenosarchaea group</taxon>
        <taxon>Halobacteria</taxon>
        <taxon>Halobacteriales</taxon>
        <taxon>Natrialbaceae</taxon>
        <taxon>Haloterrigena</taxon>
    </lineage>
</organism>
<keyword evidence="1" id="KW-0614">Plasmid</keyword>
<geneLocation type="plasmid" evidence="1 2">
    <name>pHTUR03</name>
</geneLocation>
<evidence type="ECO:0008006" key="3">
    <source>
        <dbReference type="Google" id="ProtNLM"/>
    </source>
</evidence>
<name>D2S2H2_HALTV</name>
<sequence length="116" mass="12788">MLFPSQVVALEATRLQDEHFTDGDRIAVRDLLIEATARSTGDHLVIADSDFQTDALESTMQVTNLREECALSAKPVLKDELSAIVDNSPITQIYDAAEAVASGYEKKRDKISNKHL</sequence>
<keyword evidence="2" id="KW-1185">Reference proteome</keyword>
<dbReference type="KEGG" id="htu:Htur_4799"/>
<dbReference type="EMBL" id="CP001863">
    <property type="protein sequence ID" value="ADB63569.1"/>
    <property type="molecule type" value="Genomic_DNA"/>
</dbReference>
<dbReference type="AlphaFoldDB" id="D2S2H2"/>
<dbReference type="HOGENOM" id="CLU_2091250_0_0_2"/>
<evidence type="ECO:0000313" key="1">
    <source>
        <dbReference type="EMBL" id="ADB63569.1"/>
    </source>
</evidence>
<dbReference type="RefSeq" id="WP_012945812.1">
    <property type="nucleotide sequence ID" value="NC_013746.1"/>
</dbReference>
<proteinExistence type="predicted"/>
<evidence type="ECO:0000313" key="2">
    <source>
        <dbReference type="Proteomes" id="UP000001903"/>
    </source>
</evidence>